<name>A0ABQ6H3M4_9GAMM</name>
<feature type="domain" description="Endonuclease/exonuclease/phosphatase" evidence="1">
    <location>
        <begin position="99"/>
        <end position="309"/>
    </location>
</feature>
<dbReference type="SUPFAM" id="SSF56219">
    <property type="entry name" value="DNase I-like"/>
    <property type="match status" value="1"/>
</dbReference>
<evidence type="ECO:0000313" key="3">
    <source>
        <dbReference type="Proteomes" id="UP001157133"/>
    </source>
</evidence>
<proteinExistence type="predicted"/>
<dbReference type="EMBL" id="BSSU01000010">
    <property type="protein sequence ID" value="GLX82707.1"/>
    <property type="molecule type" value="Genomic_DNA"/>
</dbReference>
<dbReference type="InterPro" id="IPR005135">
    <property type="entry name" value="Endo/exonuclease/phosphatase"/>
</dbReference>
<dbReference type="InterPro" id="IPR036691">
    <property type="entry name" value="Endo/exonu/phosph_ase_sf"/>
</dbReference>
<accession>A0ABQ6H3M4</accession>
<evidence type="ECO:0000259" key="1">
    <source>
        <dbReference type="Pfam" id="PF03372"/>
    </source>
</evidence>
<dbReference type="Gene3D" id="3.60.10.10">
    <property type="entry name" value="Endonuclease/exonuclease/phosphatase"/>
    <property type="match status" value="1"/>
</dbReference>
<gene>
    <name evidence="2" type="ORF">theurythT_21590</name>
</gene>
<dbReference type="PANTHER" id="PTHR14859:SF1">
    <property type="entry name" value="PGAP2-INTERACTING PROTEIN"/>
    <property type="match status" value="1"/>
</dbReference>
<organism evidence="2 3">
    <name type="scientific">Thalassotalea eurytherma</name>
    <dbReference type="NCBI Taxonomy" id="1144278"/>
    <lineage>
        <taxon>Bacteria</taxon>
        <taxon>Pseudomonadati</taxon>
        <taxon>Pseudomonadota</taxon>
        <taxon>Gammaproteobacteria</taxon>
        <taxon>Alteromonadales</taxon>
        <taxon>Colwelliaceae</taxon>
        <taxon>Thalassotalea</taxon>
    </lineage>
</organism>
<dbReference type="Proteomes" id="UP001157133">
    <property type="component" value="Unassembled WGS sequence"/>
</dbReference>
<reference evidence="2 3" key="1">
    <citation type="submission" date="2023-03" db="EMBL/GenBank/DDBJ databases">
        <title>Draft genome sequence of Thalassotalea eurytherma JCM 18482T.</title>
        <authorList>
            <person name="Sawabe T."/>
        </authorList>
    </citation>
    <scope>NUCLEOTIDE SEQUENCE [LARGE SCALE GENOMIC DNA]</scope>
    <source>
        <strain evidence="2 3">JCM 18482</strain>
    </source>
</reference>
<protein>
    <submittedName>
        <fullName evidence="2">Metallophosphoesterase</fullName>
    </submittedName>
</protein>
<evidence type="ECO:0000313" key="2">
    <source>
        <dbReference type="EMBL" id="GLX82707.1"/>
    </source>
</evidence>
<dbReference type="RefSeq" id="WP_284208078.1">
    <property type="nucleotide sequence ID" value="NZ_BSSU01000010.1"/>
</dbReference>
<dbReference type="InterPro" id="IPR051916">
    <property type="entry name" value="GPI-anchor_lipid_remodeler"/>
</dbReference>
<dbReference type="Pfam" id="PF03372">
    <property type="entry name" value="Exo_endo_phos"/>
    <property type="match status" value="1"/>
</dbReference>
<sequence length="323" mass="36190">MDERKVSELPPATSESEVMRTAGKLIALVLGFSFCVYSQASIFEREEVLTVHSDKTSSAQPSSRSNQTNRLHVVSLNMAHGRGNSFNQMFLSKKRIKSNLYSIADFLKEQNPDVVALQEADGISWWSGDFDHVAFLAENAGYDYFVRGNHVEQFFGQYGTAILSKYPIEEALSYRFKPTPPTLSKGFVLSSIKLPCGTKGNKGDCPLVDLYSVHLDFSRQSKRQDQIDQLMAVVEKRQNVNIVMGDFNSVWRGGDKIIGQIIKGGQLKTYFKESLSLATYGDNRFDWIFVSPELSFISYRVSAEVLSDHQAISAQILIPTAIK</sequence>
<comment type="caution">
    <text evidence="2">The sequence shown here is derived from an EMBL/GenBank/DDBJ whole genome shotgun (WGS) entry which is preliminary data.</text>
</comment>
<keyword evidence="3" id="KW-1185">Reference proteome</keyword>
<dbReference type="PANTHER" id="PTHR14859">
    <property type="entry name" value="CALCOFLUOR WHITE HYPERSENSITIVE PROTEIN PRECURSOR"/>
    <property type="match status" value="1"/>
</dbReference>